<dbReference type="Gene3D" id="3.40.30.10">
    <property type="entry name" value="Glutaredoxin"/>
    <property type="match status" value="1"/>
</dbReference>
<evidence type="ECO:0000313" key="2">
    <source>
        <dbReference type="EMBL" id="KAJ2906568.1"/>
    </source>
</evidence>
<dbReference type="PANTHER" id="PTHR42336">
    <property type="entry name" value="THIOREDOXIN DOMAIN-CONTAINING PROTEIN-RELATED"/>
    <property type="match status" value="1"/>
</dbReference>
<protein>
    <recommendedName>
        <fullName evidence="4">Alkyl hydroperoxide reductase subunit C/ Thiol specific antioxidant domain-containing protein</fullName>
    </recommendedName>
</protein>
<dbReference type="Proteomes" id="UP001201980">
    <property type="component" value="Unassembled WGS sequence"/>
</dbReference>
<organism evidence="2 3">
    <name type="scientific">Zalerion maritima</name>
    <dbReference type="NCBI Taxonomy" id="339359"/>
    <lineage>
        <taxon>Eukaryota</taxon>
        <taxon>Fungi</taxon>
        <taxon>Dikarya</taxon>
        <taxon>Ascomycota</taxon>
        <taxon>Pezizomycotina</taxon>
        <taxon>Sordariomycetes</taxon>
        <taxon>Lulworthiomycetidae</taxon>
        <taxon>Lulworthiales</taxon>
        <taxon>Lulworthiaceae</taxon>
        <taxon>Zalerion</taxon>
    </lineage>
</organism>
<evidence type="ECO:0008006" key="4">
    <source>
        <dbReference type="Google" id="ProtNLM"/>
    </source>
</evidence>
<dbReference type="AlphaFoldDB" id="A0AAD5WV18"/>
<dbReference type="InterPro" id="IPR036249">
    <property type="entry name" value="Thioredoxin-like_sf"/>
</dbReference>
<evidence type="ECO:0000256" key="1">
    <source>
        <dbReference type="SAM" id="MobiDB-lite"/>
    </source>
</evidence>
<comment type="caution">
    <text evidence="2">The sequence shown here is derived from an EMBL/GenBank/DDBJ whole genome shotgun (WGS) entry which is preliminary data.</text>
</comment>
<feature type="region of interest" description="Disordered" evidence="1">
    <location>
        <begin position="220"/>
        <end position="252"/>
    </location>
</feature>
<sequence length="293" mass="31568">MMSNLTTKLALKKMGIPSNAFNFGGNSNSNPRNAGDSSQPGLDEASNNEKSWPAWMQVKNLPLTVQPWLTPAPTTVPVAELPKAGDLAPIDRDRRLAFGNGRRVLVVFLRCVGCAFAQKTFLALRAIANRYAGVLTCIAISHSSEAATAKWLDMLGGAWNVQLIIDEERATYAAWGLGLGSTWYVLNPATQVASWKVEGWLGQKVATAVKKSEDIEKKAQAIQARRAGKKGNAGLESPAEEQTEDGPTTTMGNKWQQAGAWAVNQRGTIVWGGRTKSADEIMDLDAAVRALGF</sequence>
<reference evidence="2" key="1">
    <citation type="submission" date="2022-07" db="EMBL/GenBank/DDBJ databases">
        <title>Draft genome sequence of Zalerion maritima ATCC 34329, a (micro)plastics degrading marine fungus.</title>
        <authorList>
            <person name="Paco A."/>
            <person name="Goncalves M.F.M."/>
            <person name="Rocha-Santos T.A.P."/>
            <person name="Alves A."/>
        </authorList>
    </citation>
    <scope>NUCLEOTIDE SEQUENCE</scope>
    <source>
        <strain evidence="2">ATCC 34329</strain>
    </source>
</reference>
<proteinExistence type="predicted"/>
<feature type="region of interest" description="Disordered" evidence="1">
    <location>
        <begin position="22"/>
        <end position="48"/>
    </location>
</feature>
<gene>
    <name evidence="2" type="ORF">MKZ38_001211</name>
</gene>
<accession>A0AAD5WV18</accession>
<keyword evidence="3" id="KW-1185">Reference proteome</keyword>
<dbReference type="Pfam" id="PF13911">
    <property type="entry name" value="AhpC-TSA_2"/>
    <property type="match status" value="1"/>
</dbReference>
<dbReference type="EMBL" id="JAKWBI020000012">
    <property type="protein sequence ID" value="KAJ2906568.1"/>
    <property type="molecule type" value="Genomic_DNA"/>
</dbReference>
<dbReference type="SUPFAM" id="SSF52833">
    <property type="entry name" value="Thioredoxin-like"/>
    <property type="match status" value="1"/>
</dbReference>
<dbReference type="InterPro" id="IPR032801">
    <property type="entry name" value="PXL2A/B/C"/>
</dbReference>
<name>A0AAD5WV18_9PEZI</name>
<evidence type="ECO:0000313" key="3">
    <source>
        <dbReference type="Proteomes" id="UP001201980"/>
    </source>
</evidence>
<feature type="compositionally biased region" description="Polar residues" evidence="1">
    <location>
        <begin position="31"/>
        <end position="40"/>
    </location>
</feature>
<dbReference type="PANTHER" id="PTHR42336:SF2">
    <property type="entry name" value="THIOREDOXIN DOMAIN-CONTAINING PROTEIN"/>
    <property type="match status" value="1"/>
</dbReference>